<organism evidence="5 6">
    <name type="scientific">Pyronema omphalodes (strain CBS 100304)</name>
    <name type="common">Pyronema confluens</name>
    <dbReference type="NCBI Taxonomy" id="1076935"/>
    <lineage>
        <taxon>Eukaryota</taxon>
        <taxon>Fungi</taxon>
        <taxon>Dikarya</taxon>
        <taxon>Ascomycota</taxon>
        <taxon>Pezizomycotina</taxon>
        <taxon>Pezizomycetes</taxon>
        <taxon>Pezizales</taxon>
        <taxon>Pyronemataceae</taxon>
        <taxon>Pyronema</taxon>
    </lineage>
</organism>
<feature type="domain" description="RRM" evidence="4">
    <location>
        <begin position="41"/>
        <end position="113"/>
    </location>
</feature>
<keyword evidence="1 2" id="KW-0694">RNA-binding</keyword>
<gene>
    <name evidence="5" type="ORF">PCON_12533</name>
</gene>
<dbReference type="EMBL" id="HF935729">
    <property type="protein sequence ID" value="CCX32212.1"/>
    <property type="molecule type" value="Genomic_DNA"/>
</dbReference>
<dbReference type="GO" id="GO:0005634">
    <property type="term" value="C:nucleus"/>
    <property type="evidence" value="ECO:0007669"/>
    <property type="project" value="TreeGrafter"/>
</dbReference>
<dbReference type="InterPro" id="IPR012677">
    <property type="entry name" value="Nucleotide-bd_a/b_plait_sf"/>
</dbReference>
<dbReference type="CDD" id="cd12339">
    <property type="entry name" value="RRM2_SRSF1_4_like"/>
    <property type="match status" value="1"/>
</dbReference>
<dbReference type="SUPFAM" id="SSF54928">
    <property type="entry name" value="RNA-binding domain, RBD"/>
    <property type="match status" value="1"/>
</dbReference>
<keyword evidence="6" id="KW-1185">Reference proteome</keyword>
<dbReference type="Gene3D" id="3.30.70.330">
    <property type="match status" value="2"/>
</dbReference>
<dbReference type="OrthoDB" id="1099063at2759"/>
<feature type="compositionally biased region" description="Basic and acidic residues" evidence="3">
    <location>
        <begin position="340"/>
        <end position="357"/>
    </location>
</feature>
<feature type="compositionally biased region" description="Gly residues" evidence="3">
    <location>
        <begin position="220"/>
        <end position="238"/>
    </location>
</feature>
<dbReference type="GO" id="GO:0003729">
    <property type="term" value="F:mRNA binding"/>
    <property type="evidence" value="ECO:0007669"/>
    <property type="project" value="TreeGrafter"/>
</dbReference>
<feature type="compositionally biased region" description="Pro residues" evidence="3">
    <location>
        <begin position="378"/>
        <end position="400"/>
    </location>
</feature>
<evidence type="ECO:0000313" key="6">
    <source>
        <dbReference type="Proteomes" id="UP000018144"/>
    </source>
</evidence>
<dbReference type="InterPro" id="IPR050374">
    <property type="entry name" value="RRT5_SRSF_SR"/>
</dbReference>
<accession>U4LKV7</accession>
<dbReference type="InterPro" id="IPR000504">
    <property type="entry name" value="RRM_dom"/>
</dbReference>
<dbReference type="GO" id="GO:0005737">
    <property type="term" value="C:cytoplasm"/>
    <property type="evidence" value="ECO:0007669"/>
    <property type="project" value="TreeGrafter"/>
</dbReference>
<sequence>PQPQPLFYPSLLFTNCYPPSPHLKLAVFLATPNMAAEYSGTRLYLGNLPKDTRRQEVEDFFNENGHGTITEVKLMDGFGFIQYDSPDDAKDIVPNFHGKDFKGQNLVVQFARGNRHHNNPREFPPGGPNGAFPPRPRRTAFRMNITGLPPDTSWQDLKDFARKSNDSVVYSDMSRERDGRGTVEFETYDDLKRAINFLDNTEYRGYTVKCVADEGATAPGAGGGGRYNGGNGGYGGPRGRSVSPHRGGYGGRRYSPPPPRGGAGGYSPQRYGGSRGGGRHDSPPHRGYRERSPPRGGREPYYNGGGANGRDRTPPPRRPAGPVDDYPPQRSGGGGGYGSGREDYPPPRHNYDDDAGYRGHGSASGRSGRYDEPRRGYPSPPPPRGGARTPPPSRGAPPPRGNYDDYDRRRPANGNPDEGNFNGIPTGPKSLRSNGYQKRDSQTD</sequence>
<dbReference type="Pfam" id="PF00076">
    <property type="entry name" value="RRM_1"/>
    <property type="match status" value="2"/>
</dbReference>
<evidence type="ECO:0000256" key="2">
    <source>
        <dbReference type="PROSITE-ProRule" id="PRU00176"/>
    </source>
</evidence>
<dbReference type="eggNOG" id="KOG0106">
    <property type="taxonomic scope" value="Eukaryota"/>
</dbReference>
<reference evidence="5 6" key="1">
    <citation type="journal article" date="2013" name="PLoS Genet.">
        <title>The genome and development-dependent transcriptomes of Pyronema confluens: a window into fungal evolution.</title>
        <authorList>
            <person name="Traeger S."/>
            <person name="Altegoer F."/>
            <person name="Freitag M."/>
            <person name="Gabaldon T."/>
            <person name="Kempken F."/>
            <person name="Kumar A."/>
            <person name="Marcet-Houben M."/>
            <person name="Poggeler S."/>
            <person name="Stajich J.E."/>
            <person name="Nowrousian M."/>
        </authorList>
    </citation>
    <scope>NUCLEOTIDE SEQUENCE [LARGE SCALE GENOMIC DNA]</scope>
    <source>
        <strain evidence="6">CBS 100304</strain>
        <tissue evidence="5">Vegetative mycelium</tissue>
    </source>
</reference>
<dbReference type="InterPro" id="IPR035979">
    <property type="entry name" value="RBD_domain_sf"/>
</dbReference>
<dbReference type="STRING" id="1076935.U4LKV7"/>
<feature type="region of interest" description="Disordered" evidence="3">
    <location>
        <begin position="217"/>
        <end position="444"/>
    </location>
</feature>
<dbReference type="PANTHER" id="PTHR23003">
    <property type="entry name" value="RNA RECOGNITION MOTIF RRM DOMAIN CONTAINING PROTEIN"/>
    <property type="match status" value="1"/>
</dbReference>
<protein>
    <submittedName>
        <fullName evidence="5">Similar to Serine/arginine-rich splicing factor 6 acc. no. Q13247</fullName>
    </submittedName>
</protein>
<name>U4LKV7_PYROM</name>
<dbReference type="OMA" id="EGVAWQE"/>
<evidence type="ECO:0000256" key="1">
    <source>
        <dbReference type="ARBA" id="ARBA00022884"/>
    </source>
</evidence>
<proteinExistence type="predicted"/>
<dbReference type="AlphaFoldDB" id="U4LKV7"/>
<dbReference type="PANTHER" id="PTHR23003:SF51">
    <property type="entry name" value="SERINE-ARGININE PROTEIN 55"/>
    <property type="match status" value="1"/>
</dbReference>
<dbReference type="SMART" id="SM00360">
    <property type="entry name" value="RRM"/>
    <property type="match status" value="2"/>
</dbReference>
<dbReference type="PROSITE" id="PS50102">
    <property type="entry name" value="RRM"/>
    <property type="match status" value="2"/>
</dbReference>
<evidence type="ECO:0000313" key="5">
    <source>
        <dbReference type="EMBL" id="CCX32212.1"/>
    </source>
</evidence>
<feature type="domain" description="RRM" evidence="4">
    <location>
        <begin position="141"/>
        <end position="209"/>
    </location>
</feature>
<evidence type="ECO:0000259" key="4">
    <source>
        <dbReference type="PROSITE" id="PS50102"/>
    </source>
</evidence>
<evidence type="ECO:0000256" key="3">
    <source>
        <dbReference type="SAM" id="MobiDB-lite"/>
    </source>
</evidence>
<feature type="compositionally biased region" description="Basic and acidic residues" evidence="3">
    <location>
        <begin position="278"/>
        <end position="298"/>
    </location>
</feature>
<feature type="non-terminal residue" evidence="5">
    <location>
        <position position="1"/>
    </location>
</feature>
<dbReference type="Proteomes" id="UP000018144">
    <property type="component" value="Unassembled WGS sequence"/>
</dbReference>